<dbReference type="HOGENOM" id="CLU_2374239_0_0_1"/>
<organism evidence="1 2">
    <name type="scientific">Thanatephorus cucumeris (strain AG1-IA)</name>
    <name type="common">Rice sheath blight fungus</name>
    <name type="synonym">Rhizoctonia solani</name>
    <dbReference type="NCBI Taxonomy" id="983506"/>
    <lineage>
        <taxon>Eukaryota</taxon>
        <taxon>Fungi</taxon>
        <taxon>Dikarya</taxon>
        <taxon>Basidiomycota</taxon>
        <taxon>Agaricomycotina</taxon>
        <taxon>Agaricomycetes</taxon>
        <taxon>Cantharellales</taxon>
        <taxon>Ceratobasidiaceae</taxon>
        <taxon>Rhizoctonia</taxon>
        <taxon>Rhizoctonia solani AG-1</taxon>
    </lineage>
</organism>
<protein>
    <submittedName>
        <fullName evidence="1">Uncharacterized protein</fullName>
    </submittedName>
</protein>
<evidence type="ECO:0000313" key="2">
    <source>
        <dbReference type="Proteomes" id="UP000011668"/>
    </source>
</evidence>
<accession>L8X031</accession>
<dbReference type="EMBL" id="AFRT01000957">
    <property type="protein sequence ID" value="ELU41979.1"/>
    <property type="molecule type" value="Genomic_DNA"/>
</dbReference>
<reference evidence="1 2" key="1">
    <citation type="journal article" date="2013" name="Nat. Commun.">
        <title>The evolution and pathogenic mechanisms of the rice sheath blight pathogen.</title>
        <authorList>
            <person name="Zheng A."/>
            <person name="Lin R."/>
            <person name="Xu L."/>
            <person name="Qin P."/>
            <person name="Tang C."/>
            <person name="Ai P."/>
            <person name="Zhang D."/>
            <person name="Liu Y."/>
            <person name="Sun Z."/>
            <person name="Feng H."/>
            <person name="Wang Y."/>
            <person name="Chen Y."/>
            <person name="Liang X."/>
            <person name="Fu R."/>
            <person name="Li Q."/>
            <person name="Zhang J."/>
            <person name="Yu X."/>
            <person name="Xie Z."/>
            <person name="Ding L."/>
            <person name="Guan P."/>
            <person name="Tang J."/>
            <person name="Liang Y."/>
            <person name="Wang S."/>
            <person name="Deng Q."/>
            <person name="Li S."/>
            <person name="Zhu J."/>
            <person name="Wang L."/>
            <person name="Liu H."/>
            <person name="Li P."/>
        </authorList>
    </citation>
    <scope>NUCLEOTIDE SEQUENCE [LARGE SCALE GENOMIC DNA]</scope>
    <source>
        <strain evidence="2">AG-1 IA</strain>
    </source>
</reference>
<sequence length="95" mass="10723">MCMIYLPLRPDCFCRCSFLSVCLSVLGRLAVSGIASHTLLRLVLPWAFGNFCSGASVRPRTQGQRCAMHALVYLHTCSRFHRSRLVVDLDHRAQK</sequence>
<proteinExistence type="predicted"/>
<comment type="caution">
    <text evidence="1">The sequence shown here is derived from an EMBL/GenBank/DDBJ whole genome shotgun (WGS) entry which is preliminary data.</text>
</comment>
<keyword evidence="2" id="KW-1185">Reference proteome</keyword>
<name>L8X031_THACA</name>
<gene>
    <name evidence="1" type="ORF">AG1IA_03993</name>
</gene>
<evidence type="ECO:0000313" key="1">
    <source>
        <dbReference type="EMBL" id="ELU41979.1"/>
    </source>
</evidence>
<dbReference type="AlphaFoldDB" id="L8X031"/>
<dbReference type="Proteomes" id="UP000011668">
    <property type="component" value="Unassembled WGS sequence"/>
</dbReference>